<gene>
    <name evidence="3" type="ORF">CTA1_544</name>
</gene>
<evidence type="ECO:0000256" key="2">
    <source>
        <dbReference type="SAM" id="Phobius"/>
    </source>
</evidence>
<feature type="transmembrane region" description="Helical" evidence="2">
    <location>
        <begin position="398"/>
        <end position="419"/>
    </location>
</feature>
<evidence type="ECO:0000313" key="4">
    <source>
        <dbReference type="Proteomes" id="UP000310108"/>
    </source>
</evidence>
<keyword evidence="4" id="KW-1185">Reference proteome</keyword>
<feature type="transmembrane region" description="Helical" evidence="2">
    <location>
        <begin position="550"/>
        <end position="570"/>
    </location>
</feature>
<feature type="region of interest" description="Disordered" evidence="1">
    <location>
        <begin position="1"/>
        <end position="22"/>
    </location>
</feature>
<dbReference type="STRING" id="1306861.A0A4U6X1Q4"/>
<feature type="transmembrane region" description="Helical" evidence="2">
    <location>
        <begin position="502"/>
        <end position="519"/>
    </location>
</feature>
<name>A0A4U6X1Q4_9PEZI</name>
<proteinExistence type="predicted"/>
<keyword evidence="2" id="KW-0472">Membrane</keyword>
<feature type="transmembrane region" description="Helical" evidence="2">
    <location>
        <begin position="525"/>
        <end position="543"/>
    </location>
</feature>
<dbReference type="EMBL" id="PJEX01000790">
    <property type="protein sequence ID" value="TKW48679.1"/>
    <property type="molecule type" value="Genomic_DNA"/>
</dbReference>
<organism evidence="3 4">
    <name type="scientific">Colletotrichum tanaceti</name>
    <dbReference type="NCBI Taxonomy" id="1306861"/>
    <lineage>
        <taxon>Eukaryota</taxon>
        <taxon>Fungi</taxon>
        <taxon>Dikarya</taxon>
        <taxon>Ascomycota</taxon>
        <taxon>Pezizomycotina</taxon>
        <taxon>Sordariomycetes</taxon>
        <taxon>Hypocreomycetidae</taxon>
        <taxon>Glomerellales</taxon>
        <taxon>Glomerellaceae</taxon>
        <taxon>Colletotrichum</taxon>
        <taxon>Colletotrichum destructivum species complex</taxon>
    </lineage>
</organism>
<dbReference type="Proteomes" id="UP000310108">
    <property type="component" value="Unassembled WGS sequence"/>
</dbReference>
<accession>A0A4U6X1Q4</accession>
<reference evidence="3 4" key="1">
    <citation type="journal article" date="2019" name="PLoS ONE">
        <title>Comparative genome analysis indicates high evolutionary potential of pathogenicity genes in Colletotrichum tanaceti.</title>
        <authorList>
            <person name="Lelwala R.V."/>
            <person name="Korhonen P.K."/>
            <person name="Young N.D."/>
            <person name="Scott J.B."/>
            <person name="Ades P.A."/>
            <person name="Gasser R.B."/>
            <person name="Taylor P.W.J."/>
        </authorList>
    </citation>
    <scope>NUCLEOTIDE SEQUENCE [LARGE SCALE GENOMIC DNA]</scope>
    <source>
        <strain evidence="3">BRIP57314</strain>
    </source>
</reference>
<feature type="transmembrane region" description="Helical" evidence="2">
    <location>
        <begin position="69"/>
        <end position="92"/>
    </location>
</feature>
<keyword evidence="2" id="KW-1133">Transmembrane helix</keyword>
<keyword evidence="2" id="KW-0812">Transmembrane</keyword>
<evidence type="ECO:0000313" key="3">
    <source>
        <dbReference type="EMBL" id="TKW48679.1"/>
    </source>
</evidence>
<comment type="caution">
    <text evidence="3">The sequence shown here is derived from an EMBL/GenBank/DDBJ whole genome shotgun (WGS) entry which is preliminary data.</text>
</comment>
<feature type="transmembrane region" description="Helical" evidence="2">
    <location>
        <begin position="216"/>
        <end position="238"/>
    </location>
</feature>
<protein>
    <submittedName>
        <fullName evidence="3">Uncharacterized protein</fullName>
    </submittedName>
</protein>
<evidence type="ECO:0000256" key="1">
    <source>
        <dbReference type="SAM" id="MobiDB-lite"/>
    </source>
</evidence>
<feature type="compositionally biased region" description="Polar residues" evidence="1">
    <location>
        <begin position="1"/>
        <end position="18"/>
    </location>
</feature>
<sequence>MESSLKSTGVETSSTKSSAPLLFDERRRPHERDPNVRFRLAKFRQRLWDKRQWKNACFSVGRDVRSFRWFAAFAWLFASAWTVSLGLLLFYLGSNSLQWNTAACQPDGTFDVSKRSYSRWSGSGFFQITLGWGRFSFADAKAIDVAWDVVFGRGGQALLAWISWRAFADYTATSMQVKPATYDTFYAIFLQDQPGIYSTLRLARDFTRRRGLQSRVTMVVVILVAIFVLLFPTLGGAMSGYSANNDAYVKGYGGTLIPLDEFTIVGYVIHDAWRINMTGDFLLTYPNLKNVQEYGFYGLQDKESTWMGQALPAPTLNISASWLPRSDSTYGWNWTDPRTGERPFASFYRAAYAAGNETYGLGYLKANGSCQPMSDPAFSADSQSARESYEWGFSFLQLYILVSLLLAWTLCVASVWLKARMTMRARGRRDVPRGYKGVLELAGAMRKELRDHECDPDGLSHDELHEEIKKRLGGGSIELDKADSPEPWGVWRAAWAYCRDEAWWVVAVLVMIPPCAGLSSVDSSFGWWLLVPVTSTMLAMAVGRSKESRIILLLAGSTLGTVVFLGAWYGTRTRQSRSSSRYYNWYY</sequence>
<dbReference type="AlphaFoldDB" id="A0A4U6X1Q4"/>
<dbReference type="OrthoDB" id="3903561at2759"/>